<sequence length="273" mass="34156">MFDKKVYQKEYRQRNLDKRRIEYKIHREKNKEKFKKYNKEYREKNRDKIKKHMKVWYQNNKDKIKEKSKMDWQENKEKRKIQRKEYRIKNQDVIKKNKHKWNYNKRWILECIPFKLFWKQIDKEKRDKEKRKKKNQASKNWRSKNKEHRKQYDKIHGAIYYKKNKDRLLIQRKEYRQRTPQKQLKRMIRHLEKYAIPFELSIKQYKYALLDWSKTIKKTSGNCCAVCGSTDKLHSHHILHKAKYPELSLNVNNGIPLCKQHHDEVHLKNLICA</sequence>
<evidence type="ECO:0000259" key="2">
    <source>
        <dbReference type="SMART" id="SM00507"/>
    </source>
</evidence>
<protein>
    <submittedName>
        <fullName evidence="3">ORF5</fullName>
    </submittedName>
</protein>
<reference evidence="3" key="2">
    <citation type="submission" date="2024-03" db="EMBL/GenBank/DDBJ databases">
        <authorList>
            <person name="Ni Y."/>
            <person name="Xu T."/>
            <person name="Yan S."/>
            <person name="Chen L."/>
            <person name="Wang Y."/>
        </authorList>
    </citation>
    <scope>NUCLEOTIDE SEQUENCE</scope>
    <source>
        <strain evidence="3">NYM1</strain>
    </source>
</reference>
<dbReference type="CDD" id="cd00085">
    <property type="entry name" value="HNHc"/>
    <property type="match status" value="1"/>
</dbReference>
<dbReference type="InterPro" id="IPR003615">
    <property type="entry name" value="HNH_nuc"/>
</dbReference>
<proteinExistence type="predicted"/>
<feature type="domain" description="HNH nuclease" evidence="2">
    <location>
        <begin position="212"/>
        <end position="263"/>
    </location>
</feature>
<organism evidence="3">
    <name type="scientific">Nitrosopumilaceae spindle-shaped virus</name>
    <dbReference type="NCBI Taxonomy" id="3065433"/>
    <lineage>
        <taxon>Viruses</taxon>
    </lineage>
</organism>
<reference evidence="3" key="1">
    <citation type="journal article" date="2024" name="Environ. Microbiol. Rep.">
        <title>Hiding in plain sight: The discovery of complete genomes of 11 hypothetical spindle-shaped viruses that putatively infect mesophilic ammonia-oxidizing archaea.</title>
        <authorList>
            <person name="Ni Y."/>
            <person name="Xu T."/>
            <person name="Yan S."/>
            <person name="Chen L."/>
            <person name="Wang Y."/>
        </authorList>
    </citation>
    <scope>NUCLEOTIDE SEQUENCE</scope>
    <source>
        <strain evidence="3">NYM1</strain>
    </source>
</reference>
<evidence type="ECO:0000256" key="1">
    <source>
        <dbReference type="SAM" id="MobiDB-lite"/>
    </source>
</evidence>
<feature type="region of interest" description="Disordered" evidence="1">
    <location>
        <begin position="125"/>
        <end position="151"/>
    </location>
</feature>
<dbReference type="EMBL" id="BK067792">
    <property type="protein sequence ID" value="DBA52212.1"/>
    <property type="molecule type" value="Genomic_DNA"/>
</dbReference>
<accession>A0AAT9J7K7</accession>
<name>A0AAT9J7K7_9VIRU</name>
<evidence type="ECO:0000313" key="3">
    <source>
        <dbReference type="EMBL" id="DBA52212.1"/>
    </source>
</evidence>
<dbReference type="SMART" id="SM00507">
    <property type="entry name" value="HNHc"/>
    <property type="match status" value="1"/>
</dbReference>
<feature type="compositionally biased region" description="Basic residues" evidence="1">
    <location>
        <begin position="128"/>
        <end position="149"/>
    </location>
</feature>